<keyword evidence="4" id="KW-1133">Transmembrane helix</keyword>
<feature type="transmembrane region" description="Helical" evidence="4">
    <location>
        <begin position="12"/>
        <end position="33"/>
    </location>
</feature>
<feature type="transmembrane region" description="Helical" evidence="4">
    <location>
        <begin position="160"/>
        <end position="177"/>
    </location>
</feature>
<dbReference type="Pfam" id="PF12833">
    <property type="entry name" value="HTH_18"/>
    <property type="match status" value="1"/>
</dbReference>
<organism evidence="6 7">
    <name type="scientific">Marinifilum breve</name>
    <dbReference type="NCBI Taxonomy" id="2184082"/>
    <lineage>
        <taxon>Bacteria</taxon>
        <taxon>Pseudomonadati</taxon>
        <taxon>Bacteroidota</taxon>
        <taxon>Bacteroidia</taxon>
        <taxon>Marinilabiliales</taxon>
        <taxon>Marinifilaceae</taxon>
    </lineage>
</organism>
<feature type="transmembrane region" description="Helical" evidence="4">
    <location>
        <begin position="66"/>
        <end position="85"/>
    </location>
</feature>
<proteinExistence type="predicted"/>
<comment type="caution">
    <text evidence="6">The sequence shown here is derived from an EMBL/GenBank/DDBJ whole genome shotgun (WGS) entry which is preliminary data.</text>
</comment>
<evidence type="ECO:0000256" key="2">
    <source>
        <dbReference type="ARBA" id="ARBA00023125"/>
    </source>
</evidence>
<dbReference type="SMART" id="SM00342">
    <property type="entry name" value="HTH_ARAC"/>
    <property type="match status" value="1"/>
</dbReference>
<feature type="transmembrane region" description="Helical" evidence="4">
    <location>
        <begin position="121"/>
        <end position="139"/>
    </location>
</feature>
<dbReference type="AlphaFoldDB" id="A0A2V3ZY97"/>
<dbReference type="PANTHER" id="PTHR43280:SF29">
    <property type="entry name" value="ARAC-FAMILY TRANSCRIPTIONAL REGULATOR"/>
    <property type="match status" value="1"/>
</dbReference>
<evidence type="ECO:0000259" key="5">
    <source>
        <dbReference type="PROSITE" id="PS01124"/>
    </source>
</evidence>
<keyword evidence="7" id="KW-1185">Reference proteome</keyword>
<keyword evidence="4" id="KW-0472">Membrane</keyword>
<reference evidence="6 7" key="1">
    <citation type="submission" date="2018-05" db="EMBL/GenBank/DDBJ databases">
        <title>Marinifilum breve JC075T sp. nov., a marine bacterium isolated from Yongle Blue Hole in the South China Sea.</title>
        <authorList>
            <person name="Fu T."/>
        </authorList>
    </citation>
    <scope>NUCLEOTIDE SEQUENCE [LARGE SCALE GENOMIC DNA]</scope>
    <source>
        <strain evidence="6 7">JC075</strain>
    </source>
</reference>
<evidence type="ECO:0000313" key="6">
    <source>
        <dbReference type="EMBL" id="PXY01221.1"/>
    </source>
</evidence>
<accession>A0A2V3ZY97</accession>
<feature type="transmembrane region" description="Helical" evidence="4">
    <location>
        <begin position="40"/>
        <end position="60"/>
    </location>
</feature>
<keyword evidence="1" id="KW-0805">Transcription regulation</keyword>
<dbReference type="Proteomes" id="UP000248079">
    <property type="component" value="Unassembled WGS sequence"/>
</dbReference>
<dbReference type="SUPFAM" id="SSF46689">
    <property type="entry name" value="Homeodomain-like"/>
    <property type="match status" value="1"/>
</dbReference>
<dbReference type="OrthoDB" id="9779074at2"/>
<dbReference type="GO" id="GO:0043565">
    <property type="term" value="F:sequence-specific DNA binding"/>
    <property type="evidence" value="ECO:0007669"/>
    <property type="project" value="InterPro"/>
</dbReference>
<keyword evidence="3" id="KW-0804">Transcription</keyword>
<protein>
    <recommendedName>
        <fullName evidence="5">HTH araC/xylS-type domain-containing protein</fullName>
    </recommendedName>
</protein>
<feature type="domain" description="HTH araC/xylS-type" evidence="5">
    <location>
        <begin position="251"/>
        <end position="355"/>
    </location>
</feature>
<dbReference type="InterPro" id="IPR009057">
    <property type="entry name" value="Homeodomain-like_sf"/>
</dbReference>
<gene>
    <name evidence="6" type="ORF">DF185_11285</name>
</gene>
<dbReference type="Gene3D" id="1.10.10.60">
    <property type="entry name" value="Homeodomain-like"/>
    <property type="match status" value="2"/>
</dbReference>
<sequence>MHHSFQLDLNPFSLIDILTTSMTFMLGVLFLLAKSENKRANVYLAAMLWCLGCEVLDVLTESIVDENIILIQTSLFTIPFLLLYIHQTMNSAIKVWYVFLFGAGIIQNLLFYLGVDVHELIYIEYLFNLSILFLILSVIRKHREMVNNFYSDLEYKSLHWIKAIVYVFFTFHVLWILEDIVAIQNELITDYFAIISSILTFFMVFWIGHNGFSQSETFKQRLFFRDEKESHEDDEEVEDTEKLKADQTEYDNLCQHIKEQKLFANPKLNLRVLSESVKMNEKEISRLINQQSNQNFYQFINHFRIEEFKLLLNSPKASQLTLLGLAEEAGFNSKSTFYKTFKSQEGITPKQYEMLLKKSE</sequence>
<dbReference type="EMBL" id="QFLI01000004">
    <property type="protein sequence ID" value="PXY01221.1"/>
    <property type="molecule type" value="Genomic_DNA"/>
</dbReference>
<feature type="transmembrane region" description="Helical" evidence="4">
    <location>
        <begin position="97"/>
        <end position="115"/>
    </location>
</feature>
<evidence type="ECO:0000256" key="1">
    <source>
        <dbReference type="ARBA" id="ARBA00023015"/>
    </source>
</evidence>
<dbReference type="PANTHER" id="PTHR43280">
    <property type="entry name" value="ARAC-FAMILY TRANSCRIPTIONAL REGULATOR"/>
    <property type="match status" value="1"/>
</dbReference>
<evidence type="ECO:0000313" key="7">
    <source>
        <dbReference type="Proteomes" id="UP000248079"/>
    </source>
</evidence>
<keyword evidence="4" id="KW-0812">Transmembrane</keyword>
<evidence type="ECO:0000256" key="3">
    <source>
        <dbReference type="ARBA" id="ARBA00023163"/>
    </source>
</evidence>
<dbReference type="InterPro" id="IPR018060">
    <property type="entry name" value="HTH_AraC"/>
</dbReference>
<dbReference type="GO" id="GO:0003700">
    <property type="term" value="F:DNA-binding transcription factor activity"/>
    <property type="evidence" value="ECO:0007669"/>
    <property type="project" value="InterPro"/>
</dbReference>
<evidence type="ECO:0000256" key="4">
    <source>
        <dbReference type="SAM" id="Phobius"/>
    </source>
</evidence>
<feature type="transmembrane region" description="Helical" evidence="4">
    <location>
        <begin position="192"/>
        <end position="212"/>
    </location>
</feature>
<dbReference type="PROSITE" id="PS01124">
    <property type="entry name" value="HTH_ARAC_FAMILY_2"/>
    <property type="match status" value="1"/>
</dbReference>
<dbReference type="RefSeq" id="WP_110360852.1">
    <property type="nucleotide sequence ID" value="NZ_QFLI01000004.1"/>
</dbReference>
<keyword evidence="2" id="KW-0238">DNA-binding</keyword>
<name>A0A2V3ZY97_9BACT</name>